<feature type="compositionally biased region" description="Polar residues" evidence="1">
    <location>
        <begin position="17"/>
        <end position="33"/>
    </location>
</feature>
<accession>A0A4Y8CW60</accession>
<feature type="compositionally biased region" description="Polar residues" evidence="1">
    <location>
        <begin position="190"/>
        <end position="200"/>
    </location>
</feature>
<proteinExistence type="predicted"/>
<evidence type="ECO:0000256" key="1">
    <source>
        <dbReference type="SAM" id="MobiDB-lite"/>
    </source>
</evidence>
<evidence type="ECO:0000256" key="2">
    <source>
        <dbReference type="SAM" id="Phobius"/>
    </source>
</evidence>
<feature type="region of interest" description="Disordered" evidence="1">
    <location>
        <begin position="190"/>
        <end position="247"/>
    </location>
</feature>
<keyword evidence="2" id="KW-0472">Membrane</keyword>
<comment type="caution">
    <text evidence="3">The sequence shown here is derived from an EMBL/GenBank/DDBJ whole genome shotgun (WGS) entry which is preliminary data.</text>
</comment>
<dbReference type="OrthoDB" id="3554308at2759"/>
<gene>
    <name evidence="3" type="ORF">BOTCAL_0324g00060</name>
</gene>
<evidence type="ECO:0000313" key="3">
    <source>
        <dbReference type="EMBL" id="TEY45987.1"/>
    </source>
</evidence>
<evidence type="ECO:0000313" key="4">
    <source>
        <dbReference type="Proteomes" id="UP000297299"/>
    </source>
</evidence>
<dbReference type="EMBL" id="PHWZ01000323">
    <property type="protein sequence ID" value="TEY45987.1"/>
    <property type="molecule type" value="Genomic_DNA"/>
</dbReference>
<feature type="transmembrane region" description="Helical" evidence="2">
    <location>
        <begin position="429"/>
        <end position="453"/>
    </location>
</feature>
<feature type="transmembrane region" description="Helical" evidence="2">
    <location>
        <begin position="313"/>
        <end position="331"/>
    </location>
</feature>
<protein>
    <submittedName>
        <fullName evidence="3">Uncharacterized protein</fullName>
    </submittedName>
</protein>
<dbReference type="Proteomes" id="UP000297299">
    <property type="component" value="Unassembled WGS sequence"/>
</dbReference>
<sequence>MNPSTLTFASPVKSESDQATCRTPETPTRARSISKSDRKGKGMSRKSSFSKIPSSPGSTRSHLSNLLPTSHIAFSLAVKTCLCYRDTPSVSSSDSDATIRENIAEAMATDQFAMPKMDLPLSPQNNAGSIVSSMSSPLLNKGKSLPTTSTSPPEPTVIRGVISQMESSQIFSGPMASPAVSYTVLTPNASYTSSTNTPSKVSAAPSKPNANRNHAGSFLSRPIHKQTESTPLLKRQRSSTGSSRHVVSSSAPSKFYEYHTINGTIDLPFASKKCSSGDSSGYTSGISSSSSTPLSRTSLRNTYRGFLQNVKPIVLGVYVLFGGSIIWLVWMTSNKIITGRKGNPGHIHGEIGGHVPPHGVTIPALTPSLPTPAIEELVPVDEPNLFTGDFNNCQITHTSHKSRSNPPSESEPEEGLWDIWRLMSVPLRWIFGITLGLLFIVVLINCLTLIFALGVSVGDGGWSEKV</sequence>
<keyword evidence="4" id="KW-1185">Reference proteome</keyword>
<feature type="region of interest" description="Disordered" evidence="1">
    <location>
        <begin position="1"/>
        <end position="64"/>
    </location>
</feature>
<feature type="compositionally biased region" description="Low complexity" evidence="1">
    <location>
        <begin position="238"/>
        <end position="247"/>
    </location>
</feature>
<reference evidence="3 4" key="1">
    <citation type="submission" date="2017-11" db="EMBL/GenBank/DDBJ databases">
        <title>Comparative genomics of Botrytis spp.</title>
        <authorList>
            <person name="Valero-Jimenez C.A."/>
            <person name="Tapia P."/>
            <person name="Veloso J."/>
            <person name="Silva-Moreno E."/>
            <person name="Staats M."/>
            <person name="Valdes J.H."/>
            <person name="Van Kan J.A.L."/>
        </authorList>
    </citation>
    <scope>NUCLEOTIDE SEQUENCE [LARGE SCALE GENOMIC DNA]</scope>
    <source>
        <strain evidence="3 4">MUCL2830</strain>
    </source>
</reference>
<keyword evidence="2" id="KW-0812">Transmembrane</keyword>
<organism evidence="3 4">
    <name type="scientific">Botryotinia calthae</name>
    <dbReference type="NCBI Taxonomy" id="38488"/>
    <lineage>
        <taxon>Eukaryota</taxon>
        <taxon>Fungi</taxon>
        <taxon>Dikarya</taxon>
        <taxon>Ascomycota</taxon>
        <taxon>Pezizomycotina</taxon>
        <taxon>Leotiomycetes</taxon>
        <taxon>Helotiales</taxon>
        <taxon>Sclerotiniaceae</taxon>
        <taxon>Botryotinia</taxon>
    </lineage>
</organism>
<dbReference type="AlphaFoldDB" id="A0A4Y8CW60"/>
<name>A0A4Y8CW60_9HELO</name>
<keyword evidence="2" id="KW-1133">Transmembrane helix</keyword>
<feature type="compositionally biased region" description="Low complexity" evidence="1">
    <location>
        <begin position="45"/>
        <end position="58"/>
    </location>
</feature>